<accession>A0A135I0A1</accession>
<proteinExistence type="predicted"/>
<dbReference type="EMBL" id="LNTU01000001">
    <property type="protein sequence ID" value="KXF78877.1"/>
    <property type="molecule type" value="Genomic_DNA"/>
</dbReference>
<gene>
    <name evidence="2" type="ORF">ATN84_03705</name>
</gene>
<sequence>MSEATEQNGKHFPEKQLWGREGFRDDPYIEAESLEVAGDAPAVILPLAAWLGLDDDVRRTSNRRIGVFVAPGESIDPLLDKLDTVPLIALQFPAFNDGRSYSKAEILKGRHGFKGELRAVGDVLVDQVVFMLRAGFDTLEVTNPVALKRLSASDLRDTPGYYQPGRGSAKTAGGFSWRRTPAA</sequence>
<dbReference type="AlphaFoldDB" id="A0A135I0A1"/>
<dbReference type="OrthoDB" id="9800421at2"/>
<dbReference type="InterPro" id="IPR008318">
    <property type="entry name" value="UCP030820"/>
</dbReference>
<dbReference type="RefSeq" id="WP_068880147.1">
    <property type="nucleotide sequence ID" value="NZ_LNTU01000001.1"/>
</dbReference>
<dbReference type="STRING" id="1494590.ATN84_03705"/>
<organism evidence="2 3">
    <name type="scientific">Paramesorhizobium deserti</name>
    <dbReference type="NCBI Taxonomy" id="1494590"/>
    <lineage>
        <taxon>Bacteria</taxon>
        <taxon>Pseudomonadati</taxon>
        <taxon>Pseudomonadota</taxon>
        <taxon>Alphaproteobacteria</taxon>
        <taxon>Hyphomicrobiales</taxon>
        <taxon>Phyllobacteriaceae</taxon>
        <taxon>Paramesorhizobium</taxon>
    </lineage>
</organism>
<comment type="caution">
    <text evidence="2">The sequence shown here is derived from an EMBL/GenBank/DDBJ whole genome shotgun (WGS) entry which is preliminary data.</text>
</comment>
<evidence type="ECO:0000256" key="1">
    <source>
        <dbReference type="SAM" id="MobiDB-lite"/>
    </source>
</evidence>
<dbReference type="PIRSF" id="PIRSF030820">
    <property type="entry name" value="UCP030820"/>
    <property type="match status" value="1"/>
</dbReference>
<protein>
    <submittedName>
        <fullName evidence="2">Oxidoreductase</fullName>
    </submittedName>
</protein>
<dbReference type="Proteomes" id="UP000070107">
    <property type="component" value="Unassembled WGS sequence"/>
</dbReference>
<feature type="region of interest" description="Disordered" evidence="1">
    <location>
        <begin position="161"/>
        <end position="183"/>
    </location>
</feature>
<reference evidence="2 3" key="1">
    <citation type="submission" date="2015-11" db="EMBL/GenBank/DDBJ databases">
        <title>Draft genome sequence of Paramesorhizobium deserti A-3-E, a strain highly resistant to diverse beta-lactam antibiotics.</title>
        <authorList>
            <person name="Lv R."/>
            <person name="Yang X."/>
            <person name="Fang N."/>
            <person name="Guo J."/>
            <person name="Luo X."/>
            <person name="Peng F."/>
            <person name="Yang R."/>
            <person name="Cui Y."/>
            <person name="Fang C."/>
            <person name="Song Y."/>
        </authorList>
    </citation>
    <scope>NUCLEOTIDE SEQUENCE [LARGE SCALE GENOMIC DNA]</scope>
    <source>
        <strain evidence="2 3">A-3-E</strain>
    </source>
</reference>
<keyword evidence="3" id="KW-1185">Reference proteome</keyword>
<evidence type="ECO:0000313" key="2">
    <source>
        <dbReference type="EMBL" id="KXF78877.1"/>
    </source>
</evidence>
<dbReference type="Pfam" id="PF06073">
    <property type="entry name" value="DUF934"/>
    <property type="match status" value="1"/>
</dbReference>
<name>A0A135I0A1_9HYPH</name>
<evidence type="ECO:0000313" key="3">
    <source>
        <dbReference type="Proteomes" id="UP000070107"/>
    </source>
</evidence>